<dbReference type="OrthoDB" id="9772295at2"/>
<gene>
    <name evidence="1" type="ORF">SAMN05443575_4040</name>
</gene>
<organism evidence="1 2">
    <name type="scientific">Jatrophihabitans endophyticus</name>
    <dbReference type="NCBI Taxonomy" id="1206085"/>
    <lineage>
        <taxon>Bacteria</taxon>
        <taxon>Bacillati</taxon>
        <taxon>Actinomycetota</taxon>
        <taxon>Actinomycetes</taxon>
        <taxon>Jatrophihabitantales</taxon>
        <taxon>Jatrophihabitantaceae</taxon>
        <taxon>Jatrophihabitans</taxon>
    </lineage>
</organism>
<dbReference type="Proteomes" id="UP000186132">
    <property type="component" value="Unassembled WGS sequence"/>
</dbReference>
<dbReference type="AlphaFoldDB" id="A0A1M5TU82"/>
<reference evidence="1 2" key="1">
    <citation type="submission" date="2016-11" db="EMBL/GenBank/DDBJ databases">
        <authorList>
            <person name="Jaros S."/>
            <person name="Januszkiewicz K."/>
            <person name="Wedrychowicz H."/>
        </authorList>
    </citation>
    <scope>NUCLEOTIDE SEQUENCE [LARGE SCALE GENOMIC DNA]</scope>
    <source>
        <strain evidence="1 2">DSM 45627</strain>
    </source>
</reference>
<name>A0A1M5TU82_9ACTN</name>
<dbReference type="RefSeq" id="WP_073392247.1">
    <property type="nucleotide sequence ID" value="NZ_FQVU01000007.1"/>
</dbReference>
<accession>A0A1M5TU82</accession>
<dbReference type="InterPro" id="IPR014917">
    <property type="entry name" value="DUF1800"/>
</dbReference>
<evidence type="ECO:0000313" key="1">
    <source>
        <dbReference type="EMBL" id="SHH54332.1"/>
    </source>
</evidence>
<keyword evidence="2" id="KW-1185">Reference proteome</keyword>
<dbReference type="EMBL" id="FQVU01000007">
    <property type="protein sequence ID" value="SHH54332.1"/>
    <property type="molecule type" value="Genomic_DNA"/>
</dbReference>
<dbReference type="STRING" id="1206085.SAMN05443575_4040"/>
<protein>
    <recommendedName>
        <fullName evidence="3">DUF1800 domain-containing protein</fullName>
    </recommendedName>
</protein>
<evidence type="ECO:0000313" key="2">
    <source>
        <dbReference type="Proteomes" id="UP000186132"/>
    </source>
</evidence>
<dbReference type="Pfam" id="PF08811">
    <property type="entry name" value="DUF1800"/>
    <property type="match status" value="1"/>
</dbReference>
<evidence type="ECO:0008006" key="3">
    <source>
        <dbReference type="Google" id="ProtNLM"/>
    </source>
</evidence>
<sequence length="489" mass="53404">MTARVYPTIAAAVKAAKRTAVAPLAWDPVDHLLSRFSFGSTTSSRSYVTKRGPDAWYDLMVSRARSYPGYSGHPAVAAQGPLLGMTPYDLRQWLKSNNREYGWDAMDQLTRVTLGLQAWSGSQLAEVLVDFFSNHLNVPNHNGDVWVTRHAYDRDVVRKYATGSFTNMLLASSKHPAMLTYLSLKDSTKGAVNENYGRELLELHTVGLRYSENDVKNAARLLTGRTLTNSFHYVFDDYVHPTGKVTVLGFTHANSNAAAGEKAGDDLLRYLASHPYTAQNLARKMCVRFVSDSPSTDLVNAVAKAYLDGRTQILPMVSTILRSVEFWQSRGKKVRRPAENLLATVRVLGIGASSWKDALNTLTWVSGGMGHTPLEWAAPNGYPDVAAAWRSPGALLKTWEQHVALTGGWWGGLTKPDVAALYGDAKTSGEAIAAMAKRLTGTTWTADHLAAVQTVAGEPAATAIGRSRLSWLGYYVAAVILDGPHHALR</sequence>
<proteinExistence type="predicted"/>